<accession>A0A0C9TXQ5</accession>
<dbReference type="AlphaFoldDB" id="A0A0C9TXQ5"/>
<evidence type="ECO:0000313" key="3">
    <source>
        <dbReference type="Proteomes" id="UP000054279"/>
    </source>
</evidence>
<evidence type="ECO:0000256" key="1">
    <source>
        <dbReference type="SAM" id="MobiDB-lite"/>
    </source>
</evidence>
<gene>
    <name evidence="2" type="ORF">M422DRAFT_272287</name>
</gene>
<dbReference type="EMBL" id="KN837363">
    <property type="protein sequence ID" value="KIJ26589.1"/>
    <property type="molecule type" value="Genomic_DNA"/>
</dbReference>
<feature type="region of interest" description="Disordered" evidence="1">
    <location>
        <begin position="1"/>
        <end position="59"/>
    </location>
</feature>
<dbReference type="HOGENOM" id="CLU_953661_0_0_1"/>
<proteinExistence type="predicted"/>
<protein>
    <submittedName>
        <fullName evidence="2">Uncharacterized protein</fullName>
    </submittedName>
</protein>
<evidence type="ECO:0000313" key="2">
    <source>
        <dbReference type="EMBL" id="KIJ26589.1"/>
    </source>
</evidence>
<dbReference type="Proteomes" id="UP000054279">
    <property type="component" value="Unassembled WGS sequence"/>
</dbReference>
<name>A0A0C9TXQ5_SPHS4</name>
<sequence>MNRRQRADSSDPDPNPTPTKQRRTNKGFEPAKCPSSASASTIKDNPPIPTSGIGPSLSSSLDKPLEDQFNEYLLNFPCETRTNIAITKVYKNECGPVKTINFFSKFRIYDVTTKDRILNLSLHPGGNRIANLAMLSPEAVRQVTWFNRPYLQRVAQGDDRPSIFYMVGCITHCQIRSAPVSKKMKTNYQVCIVPFDWAWDRIYSNIAAVTLTAQLVIPTYMGGVSFITMYSDSNAEAKVPSFNGPVRHAAPFHAKNGSSRFSFKGIRALNDIEGELPVGVPVLVTFTPINAH</sequence>
<keyword evidence="3" id="KW-1185">Reference proteome</keyword>
<reference evidence="2 3" key="1">
    <citation type="submission" date="2014-06" db="EMBL/GenBank/DDBJ databases">
        <title>Evolutionary Origins and Diversification of the Mycorrhizal Mutualists.</title>
        <authorList>
            <consortium name="DOE Joint Genome Institute"/>
            <consortium name="Mycorrhizal Genomics Consortium"/>
            <person name="Kohler A."/>
            <person name="Kuo A."/>
            <person name="Nagy L.G."/>
            <person name="Floudas D."/>
            <person name="Copeland A."/>
            <person name="Barry K.W."/>
            <person name="Cichocki N."/>
            <person name="Veneault-Fourrey C."/>
            <person name="LaButti K."/>
            <person name="Lindquist E.A."/>
            <person name="Lipzen A."/>
            <person name="Lundell T."/>
            <person name="Morin E."/>
            <person name="Murat C."/>
            <person name="Riley R."/>
            <person name="Ohm R."/>
            <person name="Sun H."/>
            <person name="Tunlid A."/>
            <person name="Henrissat B."/>
            <person name="Grigoriev I.V."/>
            <person name="Hibbett D.S."/>
            <person name="Martin F."/>
        </authorList>
    </citation>
    <scope>NUCLEOTIDE SEQUENCE [LARGE SCALE GENOMIC DNA]</scope>
    <source>
        <strain evidence="2 3">SS14</strain>
    </source>
</reference>
<organism evidence="2 3">
    <name type="scientific">Sphaerobolus stellatus (strain SS14)</name>
    <dbReference type="NCBI Taxonomy" id="990650"/>
    <lineage>
        <taxon>Eukaryota</taxon>
        <taxon>Fungi</taxon>
        <taxon>Dikarya</taxon>
        <taxon>Basidiomycota</taxon>
        <taxon>Agaricomycotina</taxon>
        <taxon>Agaricomycetes</taxon>
        <taxon>Phallomycetidae</taxon>
        <taxon>Geastrales</taxon>
        <taxon>Sphaerobolaceae</taxon>
        <taxon>Sphaerobolus</taxon>
    </lineage>
</organism>